<name>A0AAE0ZX83_9GAST</name>
<proteinExistence type="predicted"/>
<reference evidence="2" key="1">
    <citation type="journal article" date="2023" name="G3 (Bethesda)">
        <title>A reference genome for the long-term kleptoplast-retaining sea slug Elysia crispata morphotype clarki.</title>
        <authorList>
            <person name="Eastman K.E."/>
            <person name="Pendleton A.L."/>
            <person name="Shaikh M.A."/>
            <person name="Suttiyut T."/>
            <person name="Ogas R."/>
            <person name="Tomko P."/>
            <person name="Gavelis G."/>
            <person name="Widhalm J.R."/>
            <person name="Wisecaver J.H."/>
        </authorList>
    </citation>
    <scope>NUCLEOTIDE SEQUENCE</scope>
    <source>
        <strain evidence="2">ECLA1</strain>
    </source>
</reference>
<evidence type="ECO:0000256" key="1">
    <source>
        <dbReference type="SAM" id="MobiDB-lite"/>
    </source>
</evidence>
<feature type="region of interest" description="Disordered" evidence="1">
    <location>
        <begin position="243"/>
        <end position="267"/>
    </location>
</feature>
<gene>
    <name evidence="2" type="ORF">RRG08_014967</name>
</gene>
<keyword evidence="3" id="KW-1185">Reference proteome</keyword>
<protein>
    <submittedName>
        <fullName evidence="2">Uncharacterized protein</fullName>
    </submittedName>
</protein>
<dbReference type="AlphaFoldDB" id="A0AAE0ZX83"/>
<accession>A0AAE0ZX83</accession>
<comment type="caution">
    <text evidence="2">The sequence shown here is derived from an EMBL/GenBank/DDBJ whole genome shotgun (WGS) entry which is preliminary data.</text>
</comment>
<sequence>MAHKKTRAWVHSPMQVHPWHIKRPELGFTVLWEEENLKRTKLYLYAIGRGRADFHLSNMHAIAESTSHLRPQHEAVPAPPSINVSTTRGLSALSQPTWSTRYTLAARHKLQWTEQFHAVHIHHITILPRPSQAAVRAQTVLYFNKVGVATRDLEPLDFCHSTRLKTGLFGCRRCQGLSLPGLGHGSASQGADDHQIWDTDSQARNAGNPHMNMNVDGKLHTFSLTNILNSLLHTPWAAASALLPGPRPATPQEPAARPDTHSLLTTRDGRRFTRSWLSGDKHGRFLEHLDTLDHRD</sequence>
<evidence type="ECO:0000313" key="3">
    <source>
        <dbReference type="Proteomes" id="UP001283361"/>
    </source>
</evidence>
<evidence type="ECO:0000313" key="2">
    <source>
        <dbReference type="EMBL" id="KAK3776646.1"/>
    </source>
</evidence>
<organism evidence="2 3">
    <name type="scientific">Elysia crispata</name>
    <name type="common">lettuce slug</name>
    <dbReference type="NCBI Taxonomy" id="231223"/>
    <lineage>
        <taxon>Eukaryota</taxon>
        <taxon>Metazoa</taxon>
        <taxon>Spiralia</taxon>
        <taxon>Lophotrochozoa</taxon>
        <taxon>Mollusca</taxon>
        <taxon>Gastropoda</taxon>
        <taxon>Heterobranchia</taxon>
        <taxon>Euthyneura</taxon>
        <taxon>Panpulmonata</taxon>
        <taxon>Sacoglossa</taxon>
        <taxon>Placobranchoidea</taxon>
        <taxon>Plakobranchidae</taxon>
        <taxon>Elysia</taxon>
    </lineage>
</organism>
<dbReference type="Proteomes" id="UP001283361">
    <property type="component" value="Unassembled WGS sequence"/>
</dbReference>
<dbReference type="EMBL" id="JAWDGP010003191">
    <property type="protein sequence ID" value="KAK3776646.1"/>
    <property type="molecule type" value="Genomic_DNA"/>
</dbReference>